<dbReference type="EMBL" id="AP019309">
    <property type="protein sequence ID" value="BBH26256.1"/>
    <property type="molecule type" value="Genomic_DNA"/>
</dbReference>
<dbReference type="InParanoid" id="A0A3G9J6A3"/>
<dbReference type="KEGG" id="ebm:SG0102_11900"/>
<feature type="signal peptide" evidence="1">
    <location>
        <begin position="1"/>
        <end position="21"/>
    </location>
</feature>
<sequence length="220" mass="25814">MKRIFMGMMIMLCMSMTNVHAFGTTIHGLNGQLSDEELKRDKQAYHPFIDDFETIDDAQGTQDELWYYENLRVHQVNGVQYINLLNENWKNDDISPYHRGMEIIRYVGNERMIDLRKLRDHEVVRIIDGNVFKKMQKVIVPATVIYAGKNAFGKAKVIKDQHLHKDRDGCYRYYYQISQRKKIYAGNVTHLLLKNKGVKKVKSEAVDEMFVAYKMTIKKG</sequence>
<dbReference type="AlphaFoldDB" id="A0A3G9J6A3"/>
<organism evidence="2 3">
    <name type="scientific">Intestinibaculum porci</name>
    <dbReference type="NCBI Taxonomy" id="2487118"/>
    <lineage>
        <taxon>Bacteria</taxon>
        <taxon>Bacillati</taxon>
        <taxon>Bacillota</taxon>
        <taxon>Erysipelotrichia</taxon>
        <taxon>Erysipelotrichales</taxon>
        <taxon>Erysipelotrichaceae</taxon>
        <taxon>Intestinibaculum</taxon>
    </lineage>
</organism>
<evidence type="ECO:0000313" key="3">
    <source>
        <dbReference type="Proteomes" id="UP000268059"/>
    </source>
</evidence>
<gene>
    <name evidence="2" type="ORF">SG0102_11900</name>
</gene>
<evidence type="ECO:0000313" key="2">
    <source>
        <dbReference type="EMBL" id="BBH26256.1"/>
    </source>
</evidence>
<feature type="chain" id="PRO_5018200843" evidence="1">
    <location>
        <begin position="22"/>
        <end position="220"/>
    </location>
</feature>
<keyword evidence="3" id="KW-1185">Reference proteome</keyword>
<evidence type="ECO:0000256" key="1">
    <source>
        <dbReference type="SAM" id="SignalP"/>
    </source>
</evidence>
<name>A0A3G9J6A3_9FIRM</name>
<dbReference type="Proteomes" id="UP000268059">
    <property type="component" value="Chromosome"/>
</dbReference>
<dbReference type="RefSeq" id="WP_125119147.1">
    <property type="nucleotide sequence ID" value="NZ_AP019309.1"/>
</dbReference>
<dbReference type="OrthoDB" id="1751034at2"/>
<proteinExistence type="predicted"/>
<accession>A0A3G9J6A3</accession>
<protein>
    <submittedName>
        <fullName evidence="2">Uncharacterized protein</fullName>
    </submittedName>
</protein>
<keyword evidence="1" id="KW-0732">Signal</keyword>
<reference evidence="2 3" key="1">
    <citation type="submission" date="2018-11" db="EMBL/GenBank/DDBJ databases">
        <title>Novel Erysipelotrichaceae bacterium isolated from small intestine of a swine.</title>
        <authorList>
            <person name="Kim J.S."/>
            <person name="Choe H."/>
            <person name="Lee Y.R."/>
            <person name="Kim K.M."/>
            <person name="Park D.S."/>
        </authorList>
    </citation>
    <scope>NUCLEOTIDE SEQUENCE [LARGE SCALE GENOMIC DNA]</scope>
    <source>
        <strain evidence="2 3">SG0102</strain>
    </source>
</reference>